<dbReference type="OrthoDB" id="9763537at2"/>
<dbReference type="SUPFAM" id="SSF51126">
    <property type="entry name" value="Pectin lyase-like"/>
    <property type="match status" value="1"/>
</dbReference>
<dbReference type="InterPro" id="IPR011050">
    <property type="entry name" value="Pectin_lyase_fold/virulence"/>
</dbReference>
<sequence length="908" mass="100013">MSNLKRIVLVPLLFIVLNSFSRNIYVAKDGDDSNPGTEESPYLTISKAASIAQPGDIVFIKEGTYEETLKPANSGTAGSPIIFQSYPGDKVIISAMEALSGWTQDTGSIYKTTIPFNSLEQHNFVMNGETALDLARWPNKTVGVSPFDLNTLRNTGGSDGSVISNAYLTESSIPSHDWTGGAVWFYGDKPGSGWISWKATITSSAGGRVNFNLNKNPDWIRTFHAPADFGDFFLEGVKSALDYQNEWWFNSSTKELFVQLPNGTAPIDGVVQMRRRIETINLKDKKYIEVRNLAVFGGSINLEDSSTWQTNNRTTNNVLYGISSFYGNHTQGIVSGFNANSPSVSVQGQNNTIEKCEIAYNAASGIQVRGNNHIIKDNRIHDFNFLGSYDAPVVMRGITNTKFSQNEVFNGGRDGVNYSGENNELAFNDISKSNLIADDCALFYTVGKQLGTKIHHNWFHDAASSGDKKKAAGIYLDNNAEGFSVHHNVVWNTEWSSIQINWNGKDIDIFNNTLWNGAQVMGAWHKDGTEFTNVKVWNNLGSDENWEPQSDKQNNLTVASSVFVDSNNGDFYLSDSSIPINAGKIIPGITDGYSGSMPDVGAYEYGNEKWVAGITWDYKYGPTGLGCYGLPGEDCITLPKNDQDKDGVADEIDECPDTPLGRTVNAVGCEFFSLPADNFKLLSTSESCPNSNNGSISIESSKELAFTAKITETNESKEFTKNITFENLDAGTYTVCITTTEDTNYKQCFTIKIKQPQALKVSTKVHKSTSQITLKLSGSKQYRIELNEKILITNENEITLDLISGKNNLKVKTELDCQGVYIDEFSLLNNITIYPTVVNNKFSIGIPSPEGKTINYQVISISGNIVINKTVKITNQPIIVNTSNLSKGLYFVNIIGLNYNVQSKIIKQ</sequence>
<dbReference type="InterPro" id="IPR011459">
    <property type="entry name" value="DUF1565"/>
</dbReference>
<dbReference type="InterPro" id="IPR028974">
    <property type="entry name" value="TSP_type-3_rpt"/>
</dbReference>
<dbReference type="Gene3D" id="2.160.20.10">
    <property type="entry name" value="Single-stranded right-handed beta-helix, Pectin lyase-like"/>
    <property type="match status" value="2"/>
</dbReference>
<dbReference type="Pfam" id="PF13229">
    <property type="entry name" value="Beta_helix"/>
    <property type="match status" value="1"/>
</dbReference>
<dbReference type="PANTHER" id="PTHR36453:SF1">
    <property type="entry name" value="RIGHT HANDED BETA HELIX DOMAIN-CONTAINING PROTEIN"/>
    <property type="match status" value="1"/>
</dbReference>
<proteinExistence type="predicted"/>
<evidence type="ECO:0000259" key="3">
    <source>
        <dbReference type="Pfam" id="PF13229"/>
    </source>
</evidence>
<dbReference type="RefSeq" id="WP_089379826.1">
    <property type="nucleotide sequence ID" value="NZ_FZNT01000001.1"/>
</dbReference>
<dbReference type="SMART" id="SM00710">
    <property type="entry name" value="PbH1"/>
    <property type="match status" value="5"/>
</dbReference>
<gene>
    <name evidence="5" type="ORF">SAMN06265371_101153</name>
</gene>
<dbReference type="InterPro" id="IPR006626">
    <property type="entry name" value="PbH1"/>
</dbReference>
<evidence type="ECO:0000313" key="6">
    <source>
        <dbReference type="Proteomes" id="UP000198384"/>
    </source>
</evidence>
<dbReference type="InterPro" id="IPR039448">
    <property type="entry name" value="Beta_helix"/>
</dbReference>
<evidence type="ECO:0000259" key="4">
    <source>
        <dbReference type="Pfam" id="PF18962"/>
    </source>
</evidence>
<feature type="domain" description="Secretion system C-terminal sorting" evidence="4">
    <location>
        <begin position="833"/>
        <end position="906"/>
    </location>
</feature>
<dbReference type="GO" id="GO:0005509">
    <property type="term" value="F:calcium ion binding"/>
    <property type="evidence" value="ECO:0007669"/>
    <property type="project" value="InterPro"/>
</dbReference>
<accession>A0A238VBI2</accession>
<evidence type="ECO:0000259" key="2">
    <source>
        <dbReference type="Pfam" id="PF07602"/>
    </source>
</evidence>
<dbReference type="Pfam" id="PF18962">
    <property type="entry name" value="Por_Secre_tail"/>
    <property type="match status" value="1"/>
</dbReference>
<dbReference type="AlphaFoldDB" id="A0A238VBI2"/>
<dbReference type="InterPro" id="IPR012334">
    <property type="entry name" value="Pectin_lyas_fold"/>
</dbReference>
<feature type="domain" description="Right handed beta helix" evidence="3">
    <location>
        <begin position="344"/>
        <end position="513"/>
    </location>
</feature>
<dbReference type="Pfam" id="PF07602">
    <property type="entry name" value="DUF1565"/>
    <property type="match status" value="1"/>
</dbReference>
<keyword evidence="6" id="KW-1185">Reference proteome</keyword>
<evidence type="ECO:0000256" key="1">
    <source>
        <dbReference type="ARBA" id="ARBA00022729"/>
    </source>
</evidence>
<reference evidence="5 6" key="1">
    <citation type="submission" date="2017-06" db="EMBL/GenBank/DDBJ databases">
        <authorList>
            <person name="Kim H.J."/>
            <person name="Triplett B.A."/>
        </authorList>
    </citation>
    <scope>NUCLEOTIDE SEQUENCE [LARGE SCALE GENOMIC DNA]</scope>
    <source>
        <strain evidence="5 6">DSM 29150</strain>
    </source>
</reference>
<feature type="domain" description="DUF1565" evidence="2">
    <location>
        <begin position="30"/>
        <end position="69"/>
    </location>
</feature>
<name>A0A238VBI2_9FLAO</name>
<dbReference type="NCBIfam" id="TIGR04183">
    <property type="entry name" value="Por_Secre_tail"/>
    <property type="match status" value="1"/>
</dbReference>
<evidence type="ECO:0000313" key="5">
    <source>
        <dbReference type="EMBL" id="SNR31538.1"/>
    </source>
</evidence>
<organism evidence="5 6">
    <name type="scientific">Lutibacter agarilyticus</name>
    <dbReference type="NCBI Taxonomy" id="1109740"/>
    <lineage>
        <taxon>Bacteria</taxon>
        <taxon>Pseudomonadati</taxon>
        <taxon>Bacteroidota</taxon>
        <taxon>Flavobacteriia</taxon>
        <taxon>Flavobacteriales</taxon>
        <taxon>Flavobacteriaceae</taxon>
        <taxon>Lutibacter</taxon>
    </lineage>
</organism>
<dbReference type="Proteomes" id="UP000198384">
    <property type="component" value="Unassembled WGS sequence"/>
</dbReference>
<dbReference type="InterPro" id="IPR026444">
    <property type="entry name" value="Secre_tail"/>
</dbReference>
<keyword evidence="1" id="KW-0732">Signal</keyword>
<dbReference type="SUPFAM" id="SSF103647">
    <property type="entry name" value="TSP type-3 repeat"/>
    <property type="match status" value="1"/>
</dbReference>
<dbReference type="EMBL" id="FZNT01000001">
    <property type="protein sequence ID" value="SNR31538.1"/>
    <property type="molecule type" value="Genomic_DNA"/>
</dbReference>
<protein>
    <submittedName>
        <fullName evidence="5">Por secretion system C-terminal sorting domain-containing protein</fullName>
    </submittedName>
</protein>
<dbReference type="PANTHER" id="PTHR36453">
    <property type="entry name" value="SECRETED PROTEIN-RELATED"/>
    <property type="match status" value="1"/>
</dbReference>